<proteinExistence type="predicted"/>
<dbReference type="AlphaFoldDB" id="A0A4R4DY29"/>
<keyword evidence="1" id="KW-0472">Membrane</keyword>
<evidence type="ECO:0000256" key="1">
    <source>
        <dbReference type="SAM" id="Phobius"/>
    </source>
</evidence>
<dbReference type="NCBIfam" id="NF041635">
    <property type="entry name" value="STM3941_fam"/>
    <property type="match status" value="1"/>
</dbReference>
<dbReference type="InterPro" id="IPR048136">
    <property type="entry name" value="STM3941-like"/>
</dbReference>
<comment type="caution">
    <text evidence="2">The sequence shown here is derived from an EMBL/GenBank/DDBJ whole genome shotgun (WGS) entry which is preliminary data.</text>
</comment>
<reference evidence="2 3" key="1">
    <citation type="submission" date="2019-03" db="EMBL/GenBank/DDBJ databases">
        <authorList>
            <person name="Kim M.K.M."/>
        </authorList>
    </citation>
    <scope>NUCLEOTIDE SEQUENCE [LARGE SCALE GENOMIC DNA]</scope>
    <source>
        <strain evidence="2 3">17J68-15</strain>
    </source>
</reference>
<keyword evidence="1" id="KW-1133">Transmembrane helix</keyword>
<keyword evidence="3" id="KW-1185">Reference proteome</keyword>
<dbReference type="Proteomes" id="UP000295164">
    <property type="component" value="Unassembled WGS sequence"/>
</dbReference>
<name>A0A4R4DY29_9BACT</name>
<dbReference type="OrthoDB" id="6028159at2"/>
<organism evidence="2 3">
    <name type="scientific">Flaviaesturariibacter aridisoli</name>
    <dbReference type="NCBI Taxonomy" id="2545761"/>
    <lineage>
        <taxon>Bacteria</taxon>
        <taxon>Pseudomonadati</taxon>
        <taxon>Bacteroidota</taxon>
        <taxon>Chitinophagia</taxon>
        <taxon>Chitinophagales</taxon>
        <taxon>Chitinophagaceae</taxon>
        <taxon>Flaviaestuariibacter</taxon>
    </lineage>
</organism>
<feature type="transmembrane region" description="Helical" evidence="1">
    <location>
        <begin position="50"/>
        <end position="70"/>
    </location>
</feature>
<evidence type="ECO:0008006" key="4">
    <source>
        <dbReference type="Google" id="ProtNLM"/>
    </source>
</evidence>
<accession>A0A4R4DY29</accession>
<dbReference type="EMBL" id="SKFH01000016">
    <property type="protein sequence ID" value="TCZ70441.1"/>
    <property type="molecule type" value="Genomic_DNA"/>
</dbReference>
<sequence length="184" mass="20621">MNPTERIEIPHSKGKLVKLLLLSLAFVAAGAWLLLSRPESDRSIFNDPAARSVAGGLSILFFGWSGFFFARKLSDKRPAFIIDRNGIEDNSSAFPNGFVPWTDIAGYSTVRVMNQQFLIISVHNPEQYLARQTSFLGKQGARQNYKRYGSPLALSSNALPYNLHELESLLRLKRAEYTNNRVTG</sequence>
<feature type="transmembrane region" description="Helical" evidence="1">
    <location>
        <begin position="16"/>
        <end position="35"/>
    </location>
</feature>
<evidence type="ECO:0000313" key="2">
    <source>
        <dbReference type="EMBL" id="TCZ70441.1"/>
    </source>
</evidence>
<keyword evidence="1" id="KW-0812">Transmembrane</keyword>
<gene>
    <name evidence="2" type="ORF">E0486_10825</name>
</gene>
<evidence type="ECO:0000313" key="3">
    <source>
        <dbReference type="Proteomes" id="UP000295164"/>
    </source>
</evidence>
<protein>
    <recommendedName>
        <fullName evidence="4">PH domain-containing protein</fullName>
    </recommendedName>
</protein>
<dbReference type="RefSeq" id="WP_131852195.1">
    <property type="nucleotide sequence ID" value="NZ_SKFH01000016.1"/>
</dbReference>